<sequence length="247" mass="27635">MQYHSSVDLWAERCQLAAMYRLLAHYRMTDLIDTHVSLKSATGHFYINNYGVPFEKMTASDMLLIDVDGNVIHKAKEDIEVNKAGFVIHSAIHEARKELTCVIHTHTTAGIAVSCQEKGLLPLSQHALKYYNRTSYHQYEGIAFCETERERLVADLGQNDVMILRNHGLIAAGRNIAEAFMNIIALERACQIQVQALGQGERLISPSKEVCEKTAAQFTGPAQDRIVQLGFNAALSLIADQKSEYEI</sequence>
<dbReference type="AlphaFoldDB" id="A0A7Z0N8M3"/>
<dbReference type="Proteomes" id="UP000520876">
    <property type="component" value="Unassembled WGS sequence"/>
</dbReference>
<keyword evidence="4" id="KW-1185">Reference proteome</keyword>
<comment type="similarity">
    <text evidence="1">Belongs to the aldolase class II family.</text>
</comment>
<dbReference type="Gene3D" id="3.40.225.10">
    <property type="entry name" value="Class II aldolase/adducin N-terminal domain"/>
    <property type="match status" value="1"/>
</dbReference>
<dbReference type="InterPro" id="IPR001303">
    <property type="entry name" value="Aldolase_II/adducin_N"/>
</dbReference>
<dbReference type="GO" id="GO:0051015">
    <property type="term" value="F:actin filament binding"/>
    <property type="evidence" value="ECO:0007669"/>
    <property type="project" value="TreeGrafter"/>
</dbReference>
<dbReference type="GO" id="GO:0005996">
    <property type="term" value="P:monosaccharide metabolic process"/>
    <property type="evidence" value="ECO:0007669"/>
    <property type="project" value="UniProtKB-ARBA"/>
</dbReference>
<evidence type="ECO:0000256" key="1">
    <source>
        <dbReference type="ARBA" id="ARBA00037961"/>
    </source>
</evidence>
<name>A0A7Z0N8M3_9GAMM</name>
<dbReference type="RefSeq" id="WP_180092544.1">
    <property type="nucleotide sequence ID" value="NZ_JACCGK010000010.1"/>
</dbReference>
<accession>A0A7Z0N8M3</accession>
<reference evidence="3 4" key="1">
    <citation type="submission" date="2020-07" db="EMBL/GenBank/DDBJ databases">
        <title>Halomonas sp. QX-2 draft genome sequence.</title>
        <authorList>
            <person name="Qiu X."/>
        </authorList>
    </citation>
    <scope>NUCLEOTIDE SEQUENCE [LARGE SCALE GENOMIC DNA]</scope>
    <source>
        <strain evidence="3 4">QX-2</strain>
    </source>
</reference>
<protein>
    <submittedName>
        <fullName evidence="3">Class II aldolase/adducin family protein</fullName>
    </submittedName>
</protein>
<evidence type="ECO:0000313" key="3">
    <source>
        <dbReference type="EMBL" id="NYT73286.1"/>
    </source>
</evidence>
<dbReference type="EMBL" id="JACCGK010000010">
    <property type="protein sequence ID" value="NYT73286.1"/>
    <property type="molecule type" value="Genomic_DNA"/>
</dbReference>
<dbReference type="Pfam" id="PF00596">
    <property type="entry name" value="Aldolase_II"/>
    <property type="match status" value="1"/>
</dbReference>
<dbReference type="GO" id="GO:0005856">
    <property type="term" value="C:cytoskeleton"/>
    <property type="evidence" value="ECO:0007669"/>
    <property type="project" value="TreeGrafter"/>
</dbReference>
<feature type="domain" description="Class II aldolase/adducin N-terminal" evidence="2">
    <location>
        <begin position="14"/>
        <end position="194"/>
    </location>
</feature>
<dbReference type="PANTHER" id="PTHR10672">
    <property type="entry name" value="ADDUCIN"/>
    <property type="match status" value="1"/>
</dbReference>
<dbReference type="InterPro" id="IPR036409">
    <property type="entry name" value="Aldolase_II/adducin_N_sf"/>
</dbReference>
<evidence type="ECO:0000313" key="4">
    <source>
        <dbReference type="Proteomes" id="UP000520876"/>
    </source>
</evidence>
<proteinExistence type="inferred from homology"/>
<dbReference type="NCBIfam" id="NF005451">
    <property type="entry name" value="PRK07044.1"/>
    <property type="match status" value="1"/>
</dbReference>
<gene>
    <name evidence="3" type="ORF">HZU72_12715</name>
</gene>
<dbReference type="SMART" id="SM01007">
    <property type="entry name" value="Aldolase_II"/>
    <property type="match status" value="1"/>
</dbReference>
<comment type="caution">
    <text evidence="3">The sequence shown here is derived from an EMBL/GenBank/DDBJ whole genome shotgun (WGS) entry which is preliminary data.</text>
</comment>
<organism evidence="3 4">
    <name type="scientific">Vreelandella sedimenti</name>
    <dbReference type="NCBI Taxonomy" id="2729618"/>
    <lineage>
        <taxon>Bacteria</taxon>
        <taxon>Pseudomonadati</taxon>
        <taxon>Pseudomonadota</taxon>
        <taxon>Gammaproteobacteria</taxon>
        <taxon>Oceanospirillales</taxon>
        <taxon>Halomonadaceae</taxon>
        <taxon>Vreelandella</taxon>
    </lineage>
</organism>
<evidence type="ECO:0000259" key="2">
    <source>
        <dbReference type="SMART" id="SM01007"/>
    </source>
</evidence>
<dbReference type="PANTHER" id="PTHR10672:SF3">
    <property type="entry name" value="PROTEIN HU-LI TAI SHAO"/>
    <property type="match status" value="1"/>
</dbReference>
<dbReference type="InterPro" id="IPR051017">
    <property type="entry name" value="Aldolase-II_Adducin_sf"/>
</dbReference>
<dbReference type="SUPFAM" id="SSF53639">
    <property type="entry name" value="AraD/HMP-PK domain-like"/>
    <property type="match status" value="1"/>
</dbReference>